<feature type="transmembrane region" description="Helical" evidence="1">
    <location>
        <begin position="20"/>
        <end position="38"/>
    </location>
</feature>
<protein>
    <submittedName>
        <fullName evidence="2">Expressed protein</fullName>
    </submittedName>
</protein>
<keyword evidence="1" id="KW-1133">Transmembrane helix</keyword>
<dbReference type="Proteomes" id="UP001153365">
    <property type="component" value="Unassembled WGS sequence"/>
</dbReference>
<name>A0AAV0B4I9_PHAPC</name>
<reference evidence="2" key="1">
    <citation type="submission" date="2022-06" db="EMBL/GenBank/DDBJ databases">
        <authorList>
            <consortium name="SYNGENTA / RWTH Aachen University"/>
        </authorList>
    </citation>
    <scope>NUCLEOTIDE SEQUENCE</scope>
</reference>
<evidence type="ECO:0000313" key="3">
    <source>
        <dbReference type="Proteomes" id="UP001153365"/>
    </source>
</evidence>
<evidence type="ECO:0000256" key="1">
    <source>
        <dbReference type="SAM" id="Phobius"/>
    </source>
</evidence>
<comment type="caution">
    <text evidence="2">The sequence shown here is derived from an EMBL/GenBank/DDBJ whole genome shotgun (WGS) entry which is preliminary data.</text>
</comment>
<keyword evidence="3" id="KW-1185">Reference proteome</keyword>
<evidence type="ECO:0000313" key="2">
    <source>
        <dbReference type="EMBL" id="CAH7677645.1"/>
    </source>
</evidence>
<feature type="non-terminal residue" evidence="2">
    <location>
        <position position="1"/>
    </location>
</feature>
<gene>
    <name evidence="2" type="ORF">PPACK8108_LOCUS12819</name>
</gene>
<sequence>PWLMNMRRTVTSFGLKSLTIFIGVWLQLSTFSIATICMSRKSSLNPKILASDCNMVLDLYKQSQFKSDETVTLQHSGKNKKTCFSCQLVFTTRLEGEFQPIFSKTEALEGIKSVLDTCGGGPGLFMITQVIPDNSNPILNITQPLVIQVRKGSGKDCKAKIKSKNSQSNEIDASLLESNNTGFILSNSGVSDETDKKDPRNPTRSFFVPIIRS</sequence>
<keyword evidence="1" id="KW-0472">Membrane</keyword>
<dbReference type="EMBL" id="CALTRL010003132">
    <property type="protein sequence ID" value="CAH7677645.1"/>
    <property type="molecule type" value="Genomic_DNA"/>
</dbReference>
<proteinExistence type="predicted"/>
<organism evidence="2 3">
    <name type="scientific">Phakopsora pachyrhizi</name>
    <name type="common">Asian soybean rust disease fungus</name>
    <dbReference type="NCBI Taxonomy" id="170000"/>
    <lineage>
        <taxon>Eukaryota</taxon>
        <taxon>Fungi</taxon>
        <taxon>Dikarya</taxon>
        <taxon>Basidiomycota</taxon>
        <taxon>Pucciniomycotina</taxon>
        <taxon>Pucciniomycetes</taxon>
        <taxon>Pucciniales</taxon>
        <taxon>Phakopsoraceae</taxon>
        <taxon>Phakopsora</taxon>
    </lineage>
</organism>
<dbReference type="AlphaFoldDB" id="A0AAV0B4I9"/>
<keyword evidence="1" id="KW-0812">Transmembrane</keyword>
<accession>A0AAV0B4I9</accession>